<evidence type="ECO:0000256" key="11">
    <source>
        <dbReference type="ARBA" id="ARBA00023012"/>
    </source>
</evidence>
<dbReference type="PANTHER" id="PTHR43156:SF2">
    <property type="entry name" value="STAGE II SPORULATION PROTEIN E"/>
    <property type="match status" value="1"/>
</dbReference>
<keyword evidence="8" id="KW-0378">Hydrolase</keyword>
<dbReference type="Pfam" id="PF13581">
    <property type="entry name" value="HATPase_c_2"/>
    <property type="match status" value="1"/>
</dbReference>
<feature type="transmembrane region" description="Helical" evidence="14">
    <location>
        <begin position="61"/>
        <end position="81"/>
    </location>
</feature>
<evidence type="ECO:0000256" key="8">
    <source>
        <dbReference type="ARBA" id="ARBA00022801"/>
    </source>
</evidence>
<evidence type="ECO:0000313" key="16">
    <source>
        <dbReference type="EMBL" id="MCM2577776.1"/>
    </source>
</evidence>
<dbReference type="CDD" id="cd18773">
    <property type="entry name" value="PDC1_HK_sensor"/>
    <property type="match status" value="1"/>
</dbReference>
<dbReference type="Gene3D" id="3.30.450.20">
    <property type="entry name" value="PAS domain"/>
    <property type="match status" value="2"/>
</dbReference>
<sequence>MPTAWIRGYRARAGPASGRRGAWGRGQPQHAEADPDGKSSPPRRRKILGLVDVRSVAGQVLLVQVVIVLLLVGGAFAALLIQARGDADSEARARSVAVAEAFANAPGTRAALNAPDPTAVLQPRAEAVWKGSDVDSVVVISPDGTRLTHPDPDLIGKQVRSDQQAAVERALRGETVTGNFQRSTLGPSVATIVPVRDANGTVAGAVSVGIRIGDINQTVDRQLPILIGTTGAGLVLATGAAVLVGRRLRRQTHGLGPVEMTRMYEHHSAVLHSVREGVLIIDSDGTLLLVNDEARRLLGLGADAEHSHIDEIGLDREVVDLLTSGRTVTDEIHPVGRRLLAVNQRSTHMHGGPRGTVVTLRDSTELQTLTGKVEAAQERLQLLYDAGLRIGSTLDVVRTAQELADAAIPRFADLVTVELLDPVLRGEDPVPFEGAEVVMRRAALSGAGDNPPFYPVGELIRFVPITPQAQGLESGHTAFEADLTTAYEWQRQDPVRAASLLGYGIHSLMSVPLQARGVVLGMVDFWRAESPGAFGEGDISLAEELASRAAVSIDNARRYTREHTTAETLQRSLLPRSLPDQSAVDVSYRYLPARAGVGGDWFDVLPLPGARVALVVGDVVGHGLHATATMGRLRTAVQNFSALDLPPDEILGHLDDLVLGIDQESPGEERAAIAGATCLYAIYDPSAGRCTAARAGHPPPLVAGPDGSAEPLEVPAGPPLGVGGLPFETVEVTLAEGSRLVMYTDGLIEDRGRDIDEGIGLLRAAVDRSPPAPEDVCRIVLDAMLPRHPVDDVALLVARTHVLDPGQIAEWEVPADPAAVARVRSDVAERLLSWGLEEEAFITELILSELITNAIRYGSEPIRVRLLHDRSLICEVSDGSSTSPHLRRAALTDEGGRGLFLVAQFAERWGTRYTVGGKVIWSEQPLTQGEPVDNLVLQL</sequence>
<evidence type="ECO:0000256" key="12">
    <source>
        <dbReference type="ARBA" id="ARBA00023136"/>
    </source>
</evidence>
<dbReference type="SUPFAM" id="SSF55781">
    <property type="entry name" value="GAF domain-like"/>
    <property type="match status" value="1"/>
</dbReference>
<evidence type="ECO:0000256" key="6">
    <source>
        <dbReference type="ARBA" id="ARBA00022741"/>
    </source>
</evidence>
<protein>
    <submittedName>
        <fullName evidence="16">SpoIIE family protein phosphatase</fullName>
    </submittedName>
</protein>
<keyword evidence="7" id="KW-0418">Kinase</keyword>
<dbReference type="Proteomes" id="UP001167160">
    <property type="component" value="Unassembled WGS sequence"/>
</dbReference>
<dbReference type="RefSeq" id="WP_251413064.1">
    <property type="nucleotide sequence ID" value="NZ_JAMQGM010000021.1"/>
</dbReference>
<dbReference type="CDD" id="cd00130">
    <property type="entry name" value="PAS"/>
    <property type="match status" value="1"/>
</dbReference>
<dbReference type="CDD" id="cd16936">
    <property type="entry name" value="HATPase_RsbW-like"/>
    <property type="match status" value="1"/>
</dbReference>
<dbReference type="InterPro" id="IPR052016">
    <property type="entry name" value="Bact_Sigma-Reg"/>
</dbReference>
<dbReference type="SUPFAM" id="SSF55874">
    <property type="entry name" value="ATPase domain of HSP90 chaperone/DNA topoisomerase II/histidine kinase"/>
    <property type="match status" value="1"/>
</dbReference>
<proteinExistence type="predicted"/>
<comment type="caution">
    <text evidence="16">The sequence shown here is derived from an EMBL/GenBank/DDBJ whole genome shotgun (WGS) entry which is preliminary data.</text>
</comment>
<evidence type="ECO:0000256" key="1">
    <source>
        <dbReference type="ARBA" id="ARBA00004651"/>
    </source>
</evidence>
<dbReference type="EMBL" id="JAMQGM010000021">
    <property type="protein sequence ID" value="MCM2577776.1"/>
    <property type="molecule type" value="Genomic_DNA"/>
</dbReference>
<comment type="subcellular location">
    <subcellularLocation>
        <location evidence="1">Cell membrane</location>
        <topology evidence="1">Multi-pass membrane protein</topology>
    </subcellularLocation>
</comment>
<dbReference type="Pfam" id="PF01590">
    <property type="entry name" value="GAF"/>
    <property type="match status" value="1"/>
</dbReference>
<dbReference type="InterPro" id="IPR000014">
    <property type="entry name" value="PAS"/>
</dbReference>
<dbReference type="Gene3D" id="3.30.565.10">
    <property type="entry name" value="Histidine kinase-like ATPase, C-terminal domain"/>
    <property type="match status" value="1"/>
</dbReference>
<dbReference type="InterPro" id="IPR003018">
    <property type="entry name" value="GAF"/>
</dbReference>
<dbReference type="Pfam" id="PF17203">
    <property type="entry name" value="sCache_3_2"/>
    <property type="match status" value="1"/>
</dbReference>
<evidence type="ECO:0000313" key="17">
    <source>
        <dbReference type="Proteomes" id="UP001167160"/>
    </source>
</evidence>
<evidence type="ECO:0000256" key="7">
    <source>
        <dbReference type="ARBA" id="ARBA00022777"/>
    </source>
</evidence>
<dbReference type="Gene3D" id="3.60.40.10">
    <property type="entry name" value="PPM-type phosphatase domain"/>
    <property type="match status" value="1"/>
</dbReference>
<keyword evidence="5 14" id="KW-0812">Transmembrane</keyword>
<reference evidence="16" key="1">
    <citation type="journal article" date="2023" name="Int. J. Syst. Evol. Microbiol.">
        <title>Streptomyces meridianus sp. nov. isolated from brackish water of the Tagus estuary in Alcochete, Portugal.</title>
        <authorList>
            <person name="Santos J.D.N."/>
            <person name="Klimek D."/>
            <person name="Calusinska M."/>
            <person name="Lobo Da Cunha A."/>
            <person name="Catita J."/>
            <person name="Goncalves H."/>
            <person name="Gonzalez I."/>
            <person name="Reyes F."/>
            <person name="Lage O.M."/>
        </authorList>
    </citation>
    <scope>NUCLEOTIDE SEQUENCE</scope>
    <source>
        <strain evidence="16">MTZ3.1</strain>
    </source>
</reference>
<dbReference type="Gene3D" id="3.30.450.40">
    <property type="match status" value="1"/>
</dbReference>
<evidence type="ECO:0000256" key="10">
    <source>
        <dbReference type="ARBA" id="ARBA00022989"/>
    </source>
</evidence>
<dbReference type="PANTHER" id="PTHR43156">
    <property type="entry name" value="STAGE II SPORULATION PROTEIN E-RELATED"/>
    <property type="match status" value="1"/>
</dbReference>
<keyword evidence="6" id="KW-0547">Nucleotide-binding</keyword>
<keyword evidence="3" id="KW-0597">Phosphoprotein</keyword>
<dbReference type="SMART" id="SM00065">
    <property type="entry name" value="GAF"/>
    <property type="match status" value="1"/>
</dbReference>
<dbReference type="InterPro" id="IPR036890">
    <property type="entry name" value="HATPase_C_sf"/>
</dbReference>
<evidence type="ECO:0000256" key="13">
    <source>
        <dbReference type="SAM" id="MobiDB-lite"/>
    </source>
</evidence>
<dbReference type="InterPro" id="IPR013767">
    <property type="entry name" value="PAS_fold"/>
</dbReference>
<dbReference type="InterPro" id="IPR003594">
    <property type="entry name" value="HATPase_dom"/>
</dbReference>
<gene>
    <name evidence="16" type="ORF">M1E25_10475</name>
</gene>
<feature type="region of interest" description="Disordered" evidence="13">
    <location>
        <begin position="12"/>
        <end position="43"/>
    </location>
</feature>
<evidence type="ECO:0000256" key="9">
    <source>
        <dbReference type="ARBA" id="ARBA00022840"/>
    </source>
</evidence>
<dbReference type="SUPFAM" id="SSF81606">
    <property type="entry name" value="PP2C-like"/>
    <property type="match status" value="1"/>
</dbReference>
<evidence type="ECO:0000256" key="2">
    <source>
        <dbReference type="ARBA" id="ARBA00022475"/>
    </source>
</evidence>
<dbReference type="PROSITE" id="PS50112">
    <property type="entry name" value="PAS"/>
    <property type="match status" value="1"/>
</dbReference>
<dbReference type="SUPFAM" id="SSF103190">
    <property type="entry name" value="Sensory domain-like"/>
    <property type="match status" value="1"/>
</dbReference>
<dbReference type="InterPro" id="IPR035965">
    <property type="entry name" value="PAS-like_dom_sf"/>
</dbReference>
<dbReference type="Pfam" id="PF07228">
    <property type="entry name" value="SpoIIE"/>
    <property type="match status" value="1"/>
</dbReference>
<organism evidence="16 17">
    <name type="scientific">Streptomyces meridianus</name>
    <dbReference type="NCBI Taxonomy" id="2938945"/>
    <lineage>
        <taxon>Bacteria</taxon>
        <taxon>Bacillati</taxon>
        <taxon>Actinomycetota</taxon>
        <taxon>Actinomycetes</taxon>
        <taxon>Kitasatosporales</taxon>
        <taxon>Streptomycetaceae</taxon>
        <taxon>Streptomyces</taxon>
    </lineage>
</organism>
<dbReference type="InterPro" id="IPR036457">
    <property type="entry name" value="PPM-type-like_dom_sf"/>
</dbReference>
<keyword evidence="17" id="KW-1185">Reference proteome</keyword>
<dbReference type="InterPro" id="IPR029151">
    <property type="entry name" value="Sensor-like_sf"/>
</dbReference>
<evidence type="ECO:0000256" key="3">
    <source>
        <dbReference type="ARBA" id="ARBA00022553"/>
    </source>
</evidence>
<dbReference type="SMART" id="SM00091">
    <property type="entry name" value="PAS"/>
    <property type="match status" value="1"/>
</dbReference>
<keyword evidence="12 14" id="KW-0472">Membrane</keyword>
<keyword evidence="10 14" id="KW-1133">Transmembrane helix</keyword>
<accession>A0ABT0X5G3</accession>
<dbReference type="Pfam" id="PF00989">
    <property type="entry name" value="PAS"/>
    <property type="match status" value="1"/>
</dbReference>
<keyword evidence="4" id="KW-0808">Transferase</keyword>
<keyword evidence="11" id="KW-0902">Two-component regulatory system</keyword>
<feature type="transmembrane region" description="Helical" evidence="14">
    <location>
        <begin position="225"/>
        <end position="245"/>
    </location>
</feature>
<evidence type="ECO:0000256" key="4">
    <source>
        <dbReference type="ARBA" id="ARBA00022679"/>
    </source>
</evidence>
<dbReference type="InterPro" id="IPR001932">
    <property type="entry name" value="PPM-type_phosphatase-like_dom"/>
</dbReference>
<dbReference type="SMART" id="SM00331">
    <property type="entry name" value="PP2C_SIG"/>
    <property type="match status" value="1"/>
</dbReference>
<evidence type="ECO:0000256" key="5">
    <source>
        <dbReference type="ARBA" id="ARBA00022692"/>
    </source>
</evidence>
<keyword evidence="9" id="KW-0067">ATP-binding</keyword>
<dbReference type="SUPFAM" id="SSF55785">
    <property type="entry name" value="PYP-like sensor domain (PAS domain)"/>
    <property type="match status" value="1"/>
</dbReference>
<evidence type="ECO:0000259" key="15">
    <source>
        <dbReference type="PROSITE" id="PS50112"/>
    </source>
</evidence>
<dbReference type="InterPro" id="IPR033463">
    <property type="entry name" value="sCache_3"/>
</dbReference>
<keyword evidence="2" id="KW-1003">Cell membrane</keyword>
<feature type="domain" description="PAS" evidence="15">
    <location>
        <begin position="263"/>
        <end position="300"/>
    </location>
</feature>
<dbReference type="InterPro" id="IPR029016">
    <property type="entry name" value="GAF-like_dom_sf"/>
</dbReference>
<evidence type="ECO:0000256" key="14">
    <source>
        <dbReference type="SAM" id="Phobius"/>
    </source>
</evidence>
<name>A0ABT0X5G3_9ACTN</name>